<dbReference type="Gene3D" id="3.30.420.280">
    <property type="match status" value="1"/>
</dbReference>
<evidence type="ECO:0000313" key="1">
    <source>
        <dbReference type="EMBL" id="MBE9464710.1"/>
    </source>
</evidence>
<dbReference type="InterPro" id="IPR027417">
    <property type="entry name" value="P-loop_NTPase"/>
</dbReference>
<comment type="caution">
    <text evidence="1">The sequence shown here is derived from an EMBL/GenBank/DDBJ whole genome shotgun (WGS) entry which is preliminary data.</text>
</comment>
<dbReference type="RefSeq" id="WP_194122752.1">
    <property type="nucleotide sequence ID" value="NZ_JACYGY010000001.1"/>
</dbReference>
<sequence length="469" mass="54419">MELTNKQKEAILRWQDPRISFQLYGGAIRGAKTAKLAIEAALFAMAYPNSRWVIMRSDRPKIVTNLLPTVSHFYSMDGIREHVVKVNRSELTFTFDNGSVVQLFAESYSQDKDMNRFHGLEANGFFLDELSEFQEQTLNKCFERAGSWLNAEPSIFGKKPRSIVSATCNPTKNWVKTELYDKYIQNRSPEGWIKEGWVYIPAKITDNPKVPNSYYVGLKQNMTSLNYQRFVDGDWEYVESNGHEWIYNFDYSSHVQKVDYLPNVATYLTFDFNVWPYMTLLCFQVVQIPEGYQVRFYDEFCLPHPKNTAEDVCKAWIDKYPKTYGKIPVSYCGDASGENKIPGFGDKKAFNSVRSTLAPYLHNSSDRVYKKQFFNEFVRKFINDIFSGTLRDRSQVQIIIDEINCPKFIKDIQMTIENPNGGFIKEKAIDQKTKVTYEKNGHCVDAGKYGLLSVFSGLYENQYHNNKFY</sequence>
<accession>A0ABR9WGZ8</accession>
<reference evidence="2" key="1">
    <citation type="submission" date="2023-07" db="EMBL/GenBank/DDBJ databases">
        <title>Dyadobacter sp. nov 'subterranea' isolated from contaminted grondwater.</title>
        <authorList>
            <person name="Szabo I."/>
            <person name="Al-Omari J."/>
            <person name="Szerdahelyi S.G."/>
            <person name="Rado J."/>
        </authorList>
    </citation>
    <scope>NUCLEOTIDE SEQUENCE [LARGE SCALE GENOMIC DNA]</scope>
    <source>
        <strain evidence="2">UP-52</strain>
    </source>
</reference>
<dbReference type="Gene3D" id="3.40.50.300">
    <property type="entry name" value="P-loop containing nucleotide triphosphate hydrolases"/>
    <property type="match status" value="1"/>
</dbReference>
<gene>
    <name evidence="1" type="ORF">IEE83_22730</name>
</gene>
<evidence type="ECO:0000313" key="2">
    <source>
        <dbReference type="Proteomes" id="UP000634134"/>
    </source>
</evidence>
<dbReference type="Proteomes" id="UP000634134">
    <property type="component" value="Unassembled WGS sequence"/>
</dbReference>
<name>A0ABR9WGZ8_9BACT</name>
<protein>
    <submittedName>
        <fullName evidence="1">Uncharacterized protein</fullName>
    </submittedName>
</protein>
<dbReference type="EMBL" id="JACYGY010000001">
    <property type="protein sequence ID" value="MBE9464710.1"/>
    <property type="molecule type" value="Genomic_DNA"/>
</dbReference>
<keyword evidence="2" id="KW-1185">Reference proteome</keyword>
<organism evidence="1 2">
    <name type="scientific">Dyadobacter subterraneus</name>
    <dbReference type="NCBI Taxonomy" id="2773304"/>
    <lineage>
        <taxon>Bacteria</taxon>
        <taxon>Pseudomonadati</taxon>
        <taxon>Bacteroidota</taxon>
        <taxon>Cytophagia</taxon>
        <taxon>Cytophagales</taxon>
        <taxon>Spirosomataceae</taxon>
        <taxon>Dyadobacter</taxon>
    </lineage>
</organism>
<proteinExistence type="predicted"/>